<protein>
    <submittedName>
        <fullName evidence="3">Cobalamin (Vitamin B12) biosynthesis CbiX protein</fullName>
    </submittedName>
</protein>
<dbReference type="GO" id="GO:0046872">
    <property type="term" value="F:metal ion binding"/>
    <property type="evidence" value="ECO:0007669"/>
    <property type="project" value="UniProtKB-KW"/>
</dbReference>
<evidence type="ECO:0000256" key="1">
    <source>
        <dbReference type="ARBA" id="ARBA00022723"/>
    </source>
</evidence>
<organism evidence="3 4">
    <name type="scientific">Rubinisphaera brasiliensis (strain ATCC 49424 / DSM 5305 / JCM 21570 / IAM 15109 / NBRC 103401 / IFAM 1448)</name>
    <name type="common">Planctomyces brasiliensis</name>
    <dbReference type="NCBI Taxonomy" id="756272"/>
    <lineage>
        <taxon>Bacteria</taxon>
        <taxon>Pseudomonadati</taxon>
        <taxon>Planctomycetota</taxon>
        <taxon>Planctomycetia</taxon>
        <taxon>Planctomycetales</taxon>
        <taxon>Planctomycetaceae</taxon>
        <taxon>Rubinisphaera</taxon>
    </lineage>
</organism>
<dbReference type="SUPFAM" id="SSF53800">
    <property type="entry name" value="Chelatase"/>
    <property type="match status" value="1"/>
</dbReference>
<dbReference type="RefSeq" id="WP_013630711.1">
    <property type="nucleotide sequence ID" value="NC_015174.1"/>
</dbReference>
<sequence length="129" mass="14631">MSNTSPAPAREAILMIAHGSRRQEANDDLYKLAAMVQESRPEKIVECAFLDVVEPTIPQGMEACIEKGAQRVLMFPYFLSAGRHVVDDLEHFQKESRLRWPEVTFQICPHLGLHPLMVQIVFERLSAAE</sequence>
<accession>F0SLA0</accession>
<dbReference type="PANTHER" id="PTHR33542">
    <property type="entry name" value="SIROHYDROCHLORIN FERROCHELATASE, CHLOROPLASTIC"/>
    <property type="match status" value="1"/>
</dbReference>
<dbReference type="AlphaFoldDB" id="F0SLA0"/>
<dbReference type="CDD" id="cd03416">
    <property type="entry name" value="CbiX_SirB_N"/>
    <property type="match status" value="1"/>
</dbReference>
<dbReference type="Gene3D" id="3.40.50.1400">
    <property type="match status" value="1"/>
</dbReference>
<dbReference type="Proteomes" id="UP000006860">
    <property type="component" value="Chromosome"/>
</dbReference>
<evidence type="ECO:0000313" key="4">
    <source>
        <dbReference type="Proteomes" id="UP000006860"/>
    </source>
</evidence>
<dbReference type="eggNOG" id="COG2138">
    <property type="taxonomic scope" value="Bacteria"/>
</dbReference>
<dbReference type="GO" id="GO:0016829">
    <property type="term" value="F:lyase activity"/>
    <property type="evidence" value="ECO:0007669"/>
    <property type="project" value="UniProtKB-KW"/>
</dbReference>
<keyword evidence="2" id="KW-0456">Lyase</keyword>
<evidence type="ECO:0000313" key="3">
    <source>
        <dbReference type="EMBL" id="ADY62006.1"/>
    </source>
</evidence>
<dbReference type="KEGG" id="pbs:Plabr_4434"/>
<name>F0SLA0_RUBBR</name>
<dbReference type="InterPro" id="IPR002762">
    <property type="entry name" value="CbiX-like"/>
</dbReference>
<dbReference type="Pfam" id="PF01903">
    <property type="entry name" value="CbiX"/>
    <property type="match status" value="1"/>
</dbReference>
<keyword evidence="4" id="KW-1185">Reference proteome</keyword>
<dbReference type="PANTHER" id="PTHR33542:SF3">
    <property type="entry name" value="SIROHYDROCHLORIN FERROCHELATASE, CHLOROPLASTIC"/>
    <property type="match status" value="1"/>
</dbReference>
<gene>
    <name evidence="3" type="ordered locus">Plabr_4434</name>
</gene>
<reference evidence="4" key="1">
    <citation type="submission" date="2011-02" db="EMBL/GenBank/DDBJ databases">
        <title>The complete genome of Planctomyces brasiliensis DSM 5305.</title>
        <authorList>
            <person name="Lucas S."/>
            <person name="Copeland A."/>
            <person name="Lapidus A."/>
            <person name="Bruce D."/>
            <person name="Goodwin L."/>
            <person name="Pitluck S."/>
            <person name="Kyrpides N."/>
            <person name="Mavromatis K."/>
            <person name="Pagani I."/>
            <person name="Ivanova N."/>
            <person name="Ovchinnikova G."/>
            <person name="Lu M."/>
            <person name="Detter J.C."/>
            <person name="Han C."/>
            <person name="Land M."/>
            <person name="Hauser L."/>
            <person name="Markowitz V."/>
            <person name="Cheng J.-F."/>
            <person name="Hugenholtz P."/>
            <person name="Woyke T."/>
            <person name="Wu D."/>
            <person name="Tindall B."/>
            <person name="Pomrenke H.G."/>
            <person name="Brambilla E."/>
            <person name="Klenk H.-P."/>
            <person name="Eisen J.A."/>
        </authorList>
    </citation>
    <scope>NUCLEOTIDE SEQUENCE [LARGE SCALE GENOMIC DNA]</scope>
    <source>
        <strain evidence="4">ATCC 49424 / DSM 5305 / JCM 21570 / NBRC 103401 / IFAM 1448</strain>
    </source>
</reference>
<evidence type="ECO:0000256" key="2">
    <source>
        <dbReference type="ARBA" id="ARBA00023239"/>
    </source>
</evidence>
<keyword evidence="1" id="KW-0479">Metal-binding</keyword>
<dbReference type="EMBL" id="CP002546">
    <property type="protein sequence ID" value="ADY62006.1"/>
    <property type="molecule type" value="Genomic_DNA"/>
</dbReference>
<dbReference type="HOGENOM" id="CLU_065901_1_2_0"/>
<dbReference type="InterPro" id="IPR050963">
    <property type="entry name" value="Sirohydro_Cobaltochel/CbiX"/>
</dbReference>
<proteinExistence type="predicted"/>
<dbReference type="STRING" id="756272.Plabr_4434"/>